<dbReference type="SUPFAM" id="SSF56349">
    <property type="entry name" value="DNA breaking-rejoining enzymes"/>
    <property type="match status" value="1"/>
</dbReference>
<keyword evidence="2" id="KW-0229">DNA integration</keyword>
<dbReference type="InterPro" id="IPR013762">
    <property type="entry name" value="Integrase-like_cat_sf"/>
</dbReference>
<comment type="similarity">
    <text evidence="1">Belongs to the 'phage' integrase family.</text>
</comment>
<evidence type="ECO:0000256" key="5">
    <source>
        <dbReference type="SAM" id="MobiDB-lite"/>
    </source>
</evidence>
<dbReference type="PANTHER" id="PTHR30349">
    <property type="entry name" value="PHAGE INTEGRASE-RELATED"/>
    <property type="match status" value="1"/>
</dbReference>
<keyword evidence="3" id="KW-0238">DNA-binding</keyword>
<dbReference type="GO" id="GO:0015074">
    <property type="term" value="P:DNA integration"/>
    <property type="evidence" value="ECO:0007669"/>
    <property type="project" value="UniProtKB-KW"/>
</dbReference>
<dbReference type="PATRIC" id="fig|1641875.4.peg.2004"/>
<dbReference type="Gene3D" id="1.10.443.10">
    <property type="entry name" value="Intergrase catalytic core"/>
    <property type="match status" value="1"/>
</dbReference>
<feature type="compositionally biased region" description="Low complexity" evidence="5">
    <location>
        <begin position="160"/>
        <end position="175"/>
    </location>
</feature>
<evidence type="ECO:0000313" key="7">
    <source>
        <dbReference type="Proteomes" id="UP000051295"/>
    </source>
</evidence>
<reference evidence="6 7" key="1">
    <citation type="submission" date="2015-04" db="EMBL/GenBank/DDBJ databases">
        <title>The draft genome sequence of Roseovarius sp.R12b.</title>
        <authorList>
            <person name="Li G."/>
            <person name="Lai Q."/>
            <person name="Shao Z."/>
            <person name="Yan P."/>
        </authorList>
    </citation>
    <scope>NUCLEOTIDE SEQUENCE [LARGE SCALE GENOMIC DNA]</scope>
    <source>
        <strain evidence="6 7">R12B</strain>
    </source>
</reference>
<dbReference type="InterPro" id="IPR050090">
    <property type="entry name" value="Tyrosine_recombinase_XerCD"/>
</dbReference>
<evidence type="ECO:0000313" key="6">
    <source>
        <dbReference type="EMBL" id="KRS11070.1"/>
    </source>
</evidence>
<dbReference type="Proteomes" id="UP000051295">
    <property type="component" value="Unassembled WGS sequence"/>
</dbReference>
<dbReference type="EMBL" id="LAXJ01000023">
    <property type="protein sequence ID" value="KRS11070.1"/>
    <property type="molecule type" value="Genomic_DNA"/>
</dbReference>
<name>A0A0T5NQT0_9RHOB</name>
<organism evidence="6 7">
    <name type="scientific">Roseovarius atlanticus</name>
    <dbReference type="NCBI Taxonomy" id="1641875"/>
    <lineage>
        <taxon>Bacteria</taxon>
        <taxon>Pseudomonadati</taxon>
        <taxon>Pseudomonadota</taxon>
        <taxon>Alphaproteobacteria</taxon>
        <taxon>Rhodobacterales</taxon>
        <taxon>Roseobacteraceae</taxon>
        <taxon>Roseovarius</taxon>
    </lineage>
</organism>
<protein>
    <submittedName>
        <fullName evidence="6">Uncharacterized protein</fullName>
    </submittedName>
</protein>
<evidence type="ECO:0000256" key="4">
    <source>
        <dbReference type="ARBA" id="ARBA00023172"/>
    </source>
</evidence>
<dbReference type="GO" id="GO:0006310">
    <property type="term" value="P:DNA recombination"/>
    <property type="evidence" value="ECO:0007669"/>
    <property type="project" value="UniProtKB-KW"/>
</dbReference>
<gene>
    <name evidence="6" type="ORF">XM53_17515</name>
</gene>
<evidence type="ECO:0000256" key="3">
    <source>
        <dbReference type="ARBA" id="ARBA00023125"/>
    </source>
</evidence>
<dbReference type="CDD" id="cd00397">
    <property type="entry name" value="DNA_BRE_C"/>
    <property type="match status" value="1"/>
</dbReference>
<evidence type="ECO:0000256" key="2">
    <source>
        <dbReference type="ARBA" id="ARBA00022908"/>
    </source>
</evidence>
<dbReference type="InterPro" id="IPR011010">
    <property type="entry name" value="DNA_brk_join_enz"/>
</dbReference>
<comment type="caution">
    <text evidence="6">The sequence shown here is derived from an EMBL/GenBank/DDBJ whole genome shotgun (WGS) entry which is preliminary data.</text>
</comment>
<keyword evidence="4" id="KW-0233">DNA recombination</keyword>
<feature type="region of interest" description="Disordered" evidence="5">
    <location>
        <begin position="148"/>
        <end position="178"/>
    </location>
</feature>
<dbReference type="AlphaFoldDB" id="A0A0T5NQT0"/>
<proteinExistence type="inferred from homology"/>
<evidence type="ECO:0000256" key="1">
    <source>
        <dbReference type="ARBA" id="ARBA00008857"/>
    </source>
</evidence>
<sequence>MQAHDLANHSQKNVSMAKLYESGTWAKYEQRAKSLARKHPSRDPFRAYLICDEHGTFLSSNSRQSYRSALVRLAARDVLELAPPLWHQILNLAAGEDKKRDLERTISAYIDGETWDHIQQASGNLSNVQLRKLERAVEFIITVQPDPDHTALRHRSRQPSSTETKSGSSTSKNSTLYKLNQHQRRRAKVLSAYDWRSHFWNAAVMSDTHLDDRRRACIAAMMLTGCRPSELCDDLGVTVDAVGLEENQRLAFEIAGSKCIESGAIHPGKGQERRYIEIVCKTPEAAWLFDHVAEQPDRAVRLFLGAPTYDRKGIELMATERRRRVSDQLGKLIARLGKVAFPRLNCNLSPYVFRHALASDLRASAHQFNRCGIASALGHQSEKTQQHYGSPNTSKGLNGSRAVQITHVSATSPVRAFERARIGQKYDATPE</sequence>
<keyword evidence="7" id="KW-1185">Reference proteome</keyword>
<dbReference type="PANTHER" id="PTHR30349:SF41">
    <property type="entry name" value="INTEGRASE_RECOMBINASE PROTEIN MJ0367-RELATED"/>
    <property type="match status" value="1"/>
</dbReference>
<accession>A0A0T5NQT0</accession>
<dbReference type="GO" id="GO:0003677">
    <property type="term" value="F:DNA binding"/>
    <property type="evidence" value="ECO:0007669"/>
    <property type="project" value="UniProtKB-KW"/>
</dbReference>